<reference evidence="2" key="1">
    <citation type="submission" date="2020-05" db="EMBL/GenBank/DDBJ databases">
        <title>Mycena genomes resolve the evolution of fungal bioluminescence.</title>
        <authorList>
            <person name="Tsai I.J."/>
        </authorList>
    </citation>
    <scope>NUCLEOTIDE SEQUENCE</scope>
    <source>
        <strain evidence="2">CCC161011</strain>
    </source>
</reference>
<comment type="caution">
    <text evidence="2">The sequence shown here is derived from an EMBL/GenBank/DDBJ whole genome shotgun (WGS) entry which is preliminary data.</text>
</comment>
<gene>
    <name evidence="2" type="ORF">MVEN_00061700</name>
</gene>
<sequence>MADNHFIKPSKQARRTATTVLAGDFDARPPNDVLPSLLNGPPRSSFPGVDAGPIQLIQHVTHNLQAAIFVEETACLCEERMEGMGGRETDTQRQRNLKPLGSAKTDASESPIFHRELQVIVCQSCMTDSMIFNRLL</sequence>
<evidence type="ECO:0000313" key="3">
    <source>
        <dbReference type="Proteomes" id="UP000620124"/>
    </source>
</evidence>
<organism evidence="2 3">
    <name type="scientific">Mycena venus</name>
    <dbReference type="NCBI Taxonomy" id="2733690"/>
    <lineage>
        <taxon>Eukaryota</taxon>
        <taxon>Fungi</taxon>
        <taxon>Dikarya</taxon>
        <taxon>Basidiomycota</taxon>
        <taxon>Agaricomycotina</taxon>
        <taxon>Agaricomycetes</taxon>
        <taxon>Agaricomycetidae</taxon>
        <taxon>Agaricales</taxon>
        <taxon>Marasmiineae</taxon>
        <taxon>Mycenaceae</taxon>
        <taxon>Mycena</taxon>
    </lineage>
</organism>
<dbReference type="AlphaFoldDB" id="A0A8H6Z7J0"/>
<accession>A0A8H6Z7J0</accession>
<dbReference type="OrthoDB" id="3267892at2759"/>
<dbReference type="Proteomes" id="UP000620124">
    <property type="component" value="Unassembled WGS sequence"/>
</dbReference>
<evidence type="ECO:0000313" key="2">
    <source>
        <dbReference type="EMBL" id="KAF7372034.1"/>
    </source>
</evidence>
<proteinExistence type="predicted"/>
<keyword evidence="3" id="KW-1185">Reference proteome</keyword>
<evidence type="ECO:0000256" key="1">
    <source>
        <dbReference type="SAM" id="MobiDB-lite"/>
    </source>
</evidence>
<name>A0A8H6Z7J0_9AGAR</name>
<feature type="region of interest" description="Disordered" evidence="1">
    <location>
        <begin position="84"/>
        <end position="107"/>
    </location>
</feature>
<feature type="compositionally biased region" description="Basic and acidic residues" evidence="1">
    <location>
        <begin position="84"/>
        <end position="93"/>
    </location>
</feature>
<protein>
    <submittedName>
        <fullName evidence="2">Uncharacterized protein</fullName>
    </submittedName>
</protein>
<dbReference type="EMBL" id="JACAZI010000001">
    <property type="protein sequence ID" value="KAF7372034.1"/>
    <property type="molecule type" value="Genomic_DNA"/>
</dbReference>